<sequence length="189" mass="20568">MYDETGIQAFGNTPVIRQHMAHLADSIAYCLRNIQSPRQTKYLTSHDIYQTIPQCRVDFSGVVTPEPYIGEAPGVAPPTGDATHLSASPHKPPRGEARKQSDIVEAFRDHLERVYANPGNPQQDRSADYLAGVSVPQLGMIAIQALDSYLTLEEVRVAIKSLPLSKSPGSDGFTAEFNQVFGPDLASCS</sequence>
<evidence type="ECO:0000313" key="2">
    <source>
        <dbReference type="EMBL" id="KAJ1098865.1"/>
    </source>
</evidence>
<gene>
    <name evidence="2" type="ORF">NDU88_003972</name>
</gene>
<feature type="region of interest" description="Disordered" evidence="1">
    <location>
        <begin position="73"/>
        <end position="98"/>
    </location>
</feature>
<dbReference type="AlphaFoldDB" id="A0AAV7M4Y6"/>
<reference evidence="2" key="1">
    <citation type="journal article" date="2022" name="bioRxiv">
        <title>Sequencing and chromosome-scale assembly of the giantPleurodeles waltlgenome.</title>
        <authorList>
            <person name="Brown T."/>
            <person name="Elewa A."/>
            <person name="Iarovenko S."/>
            <person name="Subramanian E."/>
            <person name="Araus A.J."/>
            <person name="Petzold A."/>
            <person name="Susuki M."/>
            <person name="Suzuki K.-i.T."/>
            <person name="Hayashi T."/>
            <person name="Toyoda A."/>
            <person name="Oliveira C."/>
            <person name="Osipova E."/>
            <person name="Leigh N.D."/>
            <person name="Simon A."/>
            <person name="Yun M.H."/>
        </authorList>
    </citation>
    <scope>NUCLEOTIDE SEQUENCE</scope>
    <source>
        <strain evidence="2">20211129_DDA</strain>
        <tissue evidence="2">Liver</tissue>
    </source>
</reference>
<dbReference type="EMBL" id="JANPWB010000014">
    <property type="protein sequence ID" value="KAJ1098865.1"/>
    <property type="molecule type" value="Genomic_DNA"/>
</dbReference>
<organism evidence="2 3">
    <name type="scientific">Pleurodeles waltl</name>
    <name type="common">Iberian ribbed newt</name>
    <dbReference type="NCBI Taxonomy" id="8319"/>
    <lineage>
        <taxon>Eukaryota</taxon>
        <taxon>Metazoa</taxon>
        <taxon>Chordata</taxon>
        <taxon>Craniata</taxon>
        <taxon>Vertebrata</taxon>
        <taxon>Euteleostomi</taxon>
        <taxon>Amphibia</taxon>
        <taxon>Batrachia</taxon>
        <taxon>Caudata</taxon>
        <taxon>Salamandroidea</taxon>
        <taxon>Salamandridae</taxon>
        <taxon>Pleurodelinae</taxon>
        <taxon>Pleurodeles</taxon>
    </lineage>
</organism>
<comment type="caution">
    <text evidence="2">The sequence shown here is derived from an EMBL/GenBank/DDBJ whole genome shotgun (WGS) entry which is preliminary data.</text>
</comment>
<evidence type="ECO:0000313" key="3">
    <source>
        <dbReference type="Proteomes" id="UP001066276"/>
    </source>
</evidence>
<name>A0AAV7M4Y6_PLEWA</name>
<accession>A0AAV7M4Y6</accession>
<keyword evidence="3" id="KW-1185">Reference proteome</keyword>
<evidence type="ECO:0000256" key="1">
    <source>
        <dbReference type="SAM" id="MobiDB-lite"/>
    </source>
</evidence>
<protein>
    <submittedName>
        <fullName evidence="2">Uncharacterized protein</fullName>
    </submittedName>
</protein>
<dbReference type="Proteomes" id="UP001066276">
    <property type="component" value="Chromosome 10"/>
</dbReference>
<proteinExistence type="predicted"/>